<dbReference type="AlphaFoldDB" id="A0A382ZWX9"/>
<sequence>MPEDTQRREIILHGIAASPGVAHGRVFRFLHGEVE</sequence>
<organism evidence="1">
    <name type="scientific">marine metagenome</name>
    <dbReference type="NCBI Taxonomy" id="408172"/>
    <lineage>
        <taxon>unclassified sequences</taxon>
        <taxon>metagenomes</taxon>
        <taxon>ecological metagenomes</taxon>
    </lineage>
</organism>
<reference evidence="1" key="1">
    <citation type="submission" date="2018-05" db="EMBL/GenBank/DDBJ databases">
        <authorList>
            <person name="Lanie J.A."/>
            <person name="Ng W.-L."/>
            <person name="Kazmierczak K.M."/>
            <person name="Andrzejewski T.M."/>
            <person name="Davidsen T.M."/>
            <person name="Wayne K.J."/>
            <person name="Tettelin H."/>
            <person name="Glass J.I."/>
            <person name="Rusch D."/>
            <person name="Podicherti R."/>
            <person name="Tsui H.-C.T."/>
            <person name="Winkler M.E."/>
        </authorList>
    </citation>
    <scope>NUCLEOTIDE SEQUENCE</scope>
</reference>
<feature type="non-terminal residue" evidence="1">
    <location>
        <position position="35"/>
    </location>
</feature>
<accession>A0A382ZWX9</accession>
<gene>
    <name evidence="1" type="ORF">METZ01_LOCUS452673</name>
</gene>
<protein>
    <submittedName>
        <fullName evidence="1">Uncharacterized protein</fullName>
    </submittedName>
</protein>
<proteinExistence type="predicted"/>
<evidence type="ECO:0000313" key="1">
    <source>
        <dbReference type="EMBL" id="SVD99819.1"/>
    </source>
</evidence>
<name>A0A382ZWX9_9ZZZZ</name>
<dbReference type="EMBL" id="UINC01187213">
    <property type="protein sequence ID" value="SVD99819.1"/>
    <property type="molecule type" value="Genomic_DNA"/>
</dbReference>